<evidence type="ECO:0000313" key="2">
    <source>
        <dbReference type="EMBL" id="PMS38465.1"/>
    </source>
</evidence>
<dbReference type="EMBL" id="PNYC01000001">
    <property type="protein sequence ID" value="PMS38465.1"/>
    <property type="molecule type" value="Genomic_DNA"/>
</dbReference>
<protein>
    <submittedName>
        <fullName evidence="2">Uncharacterized protein</fullName>
    </submittedName>
</protein>
<organism evidence="2 3">
    <name type="scientific">Trinickia symbiotica</name>
    <dbReference type="NCBI Taxonomy" id="863227"/>
    <lineage>
        <taxon>Bacteria</taxon>
        <taxon>Pseudomonadati</taxon>
        <taxon>Pseudomonadota</taxon>
        <taxon>Betaproteobacteria</taxon>
        <taxon>Burkholderiales</taxon>
        <taxon>Burkholderiaceae</taxon>
        <taxon>Trinickia</taxon>
    </lineage>
</organism>
<feature type="chain" id="PRO_5014737403" evidence="1">
    <location>
        <begin position="19"/>
        <end position="138"/>
    </location>
</feature>
<proteinExistence type="predicted"/>
<reference evidence="2 3" key="1">
    <citation type="submission" date="2018-01" db="EMBL/GenBank/DDBJ databases">
        <title>Whole genome analyses suggest that Burkholderia sensu lato contains two further novel genera in the rhizoxinica-symbiotica group Mycetohabitans gen. nov., and Trinickia gen. nov.: implications for the evolution of diazotrophy and nodulation in the Burkholderiaceae.</title>
        <authorList>
            <person name="Estrada-de los Santos P."/>
            <person name="Palmer M."/>
            <person name="Chavez-Ramirez B."/>
            <person name="Beukes C."/>
            <person name="Steenkamp E.T."/>
            <person name="Hirsch A.M."/>
            <person name="Manyaka P."/>
            <person name="Maluk M."/>
            <person name="Lafos M."/>
            <person name="Crook M."/>
            <person name="Gross E."/>
            <person name="Simon M.F."/>
            <person name="Bueno dos Reis Junior F."/>
            <person name="Poole P.S."/>
            <person name="Venter S.N."/>
            <person name="James E.K."/>
        </authorList>
    </citation>
    <scope>NUCLEOTIDE SEQUENCE [LARGE SCALE GENOMIC DNA]</scope>
    <source>
        <strain evidence="2 3">JPY 581</strain>
    </source>
</reference>
<gene>
    <name evidence="2" type="ORF">C0Z20_00845</name>
</gene>
<dbReference type="AlphaFoldDB" id="A0A2N7XAI1"/>
<dbReference type="Proteomes" id="UP000235777">
    <property type="component" value="Unassembled WGS sequence"/>
</dbReference>
<keyword evidence="3" id="KW-1185">Reference proteome</keyword>
<feature type="signal peptide" evidence="1">
    <location>
        <begin position="1"/>
        <end position="18"/>
    </location>
</feature>
<evidence type="ECO:0000313" key="3">
    <source>
        <dbReference type="Proteomes" id="UP000235777"/>
    </source>
</evidence>
<evidence type="ECO:0000256" key="1">
    <source>
        <dbReference type="SAM" id="SignalP"/>
    </source>
</evidence>
<sequence length="138" mass="14596">MKKAAALALLALAASAQAAELSPAFQCDRSPHDFVGTLINQRLIDARPHVDQRSLNTFRPLPGSHLTVFQYKVISVVGYQPDDSVFGEMPGASIPALYGVVVFGAPADVQASLNSAGYTRARIAHAGPHLTAIACRVD</sequence>
<accession>A0A2N7XAI1</accession>
<comment type="caution">
    <text evidence="2">The sequence shown here is derived from an EMBL/GenBank/DDBJ whole genome shotgun (WGS) entry which is preliminary data.</text>
</comment>
<keyword evidence="1" id="KW-0732">Signal</keyword>
<name>A0A2N7XAI1_9BURK</name>